<sequence>MAKPKGYTSIEFNVYEALDWDRDQIILALDVIRKKFCETQDLARHGLSAHIMPRELPQKEGELYPVMGLVIPNSKYFGYFDTHSITSLFDAWKRSHQISELLDEASVVGIPSWQQLLEQETYPVDPRTLYS</sequence>
<keyword evidence="2" id="KW-1185">Reference proteome</keyword>
<reference evidence="1 2" key="1">
    <citation type="submission" date="2016-12" db="EMBL/GenBank/DDBJ databases">
        <title>Study of bacterial adaptation to deep sea.</title>
        <authorList>
            <person name="Song J."/>
            <person name="Yoshizawa S."/>
            <person name="Kogure K."/>
        </authorList>
    </citation>
    <scope>NUCLEOTIDE SEQUENCE [LARGE SCALE GENOMIC DNA]</scope>
    <source>
        <strain evidence="1 2">SAORIC-165</strain>
    </source>
</reference>
<name>A0A2S7U275_9BACT</name>
<protein>
    <submittedName>
        <fullName evidence="1">Uncharacterized protein</fullName>
    </submittedName>
</protein>
<dbReference type="AlphaFoldDB" id="A0A2S7U275"/>
<dbReference type="RefSeq" id="WP_105043196.1">
    <property type="nucleotide sequence ID" value="NZ_MQWA01000001.1"/>
</dbReference>
<dbReference type="OrthoDB" id="1364249at2"/>
<organism evidence="1 2">
    <name type="scientific">Rubritalea profundi</name>
    <dbReference type="NCBI Taxonomy" id="1658618"/>
    <lineage>
        <taxon>Bacteria</taxon>
        <taxon>Pseudomonadati</taxon>
        <taxon>Verrucomicrobiota</taxon>
        <taxon>Verrucomicrobiia</taxon>
        <taxon>Verrucomicrobiales</taxon>
        <taxon>Rubritaleaceae</taxon>
        <taxon>Rubritalea</taxon>
    </lineage>
</organism>
<evidence type="ECO:0000313" key="1">
    <source>
        <dbReference type="EMBL" id="PQJ28700.1"/>
    </source>
</evidence>
<comment type="caution">
    <text evidence="1">The sequence shown here is derived from an EMBL/GenBank/DDBJ whole genome shotgun (WGS) entry which is preliminary data.</text>
</comment>
<accession>A0A2S7U275</accession>
<evidence type="ECO:0000313" key="2">
    <source>
        <dbReference type="Proteomes" id="UP000239907"/>
    </source>
</evidence>
<dbReference type="EMBL" id="MQWA01000001">
    <property type="protein sequence ID" value="PQJ28700.1"/>
    <property type="molecule type" value="Genomic_DNA"/>
</dbReference>
<proteinExistence type="predicted"/>
<dbReference type="Proteomes" id="UP000239907">
    <property type="component" value="Unassembled WGS sequence"/>
</dbReference>
<gene>
    <name evidence="1" type="ORF">BSZ32_09425</name>
</gene>